<dbReference type="InterPro" id="IPR025419">
    <property type="entry name" value="DUF4142"/>
</dbReference>
<dbReference type="Pfam" id="PF13628">
    <property type="entry name" value="DUF4142"/>
    <property type="match status" value="1"/>
</dbReference>
<proteinExistence type="predicted"/>
<feature type="signal peptide" evidence="1">
    <location>
        <begin position="1"/>
        <end position="23"/>
    </location>
</feature>
<dbReference type="EMBL" id="LC066377">
    <property type="protein sequence ID" value="BAT28528.1"/>
    <property type="molecule type" value="Genomic_DNA"/>
</dbReference>
<evidence type="ECO:0000259" key="2">
    <source>
        <dbReference type="Pfam" id="PF13628"/>
    </source>
</evidence>
<reference evidence="3" key="1">
    <citation type="journal article" date="2015" name="Proc. Natl. Acad. Sci. U.S.A.">
        <title>Bacterial clade with the ribosomal RNA operon on a small plasmid rather than the chromosome.</title>
        <authorList>
            <person name="Anda M."/>
            <person name="Ohtsubo Y."/>
            <person name="Okubo T."/>
            <person name="Sugawara M."/>
            <person name="Nagata Y."/>
            <person name="Tsuda M."/>
            <person name="Minamisawa K."/>
            <person name="Mitsui H."/>
        </authorList>
    </citation>
    <scope>NUCLEOTIDE SEQUENCE</scope>
    <source>
        <strain evidence="3">JCM 14755</strain>
    </source>
</reference>
<name>A0A0P0Z380_9HYPH</name>
<accession>A0A0P0Z380</accession>
<evidence type="ECO:0000313" key="3">
    <source>
        <dbReference type="EMBL" id="BAT28528.1"/>
    </source>
</evidence>
<sequence>MLMSGMAGAAAASVLPFSTAVMAQTAAAPMDKAKLPILAGGDFATATSQLAQTKASNAAVREFAKMEIAEQAAVAQAFGAQPGSAGIPADKAAMLEQLQAASGAAFDMMYIDGQIAGHRELRALHRAYARSGQDPMARGASMVGVTGIDSHLFILENLKRQI</sequence>
<dbReference type="AlphaFoldDB" id="A0A0P0Z380"/>
<protein>
    <submittedName>
        <fullName evidence="3">Putative outer membrane protein</fullName>
    </submittedName>
</protein>
<evidence type="ECO:0000256" key="1">
    <source>
        <dbReference type="SAM" id="SignalP"/>
    </source>
</evidence>
<dbReference type="Gene3D" id="1.20.1260.10">
    <property type="match status" value="1"/>
</dbReference>
<feature type="chain" id="PRO_5006058036" evidence="1">
    <location>
        <begin position="24"/>
        <end position="162"/>
    </location>
</feature>
<dbReference type="InterPro" id="IPR012347">
    <property type="entry name" value="Ferritin-like"/>
</dbReference>
<feature type="domain" description="DUF4142" evidence="2">
    <location>
        <begin position="42"/>
        <end position="140"/>
    </location>
</feature>
<keyword evidence="1" id="KW-0732">Signal</keyword>
<organism evidence="3">
    <name type="scientific">Aureimonas frigidaquae</name>
    <dbReference type="NCBI Taxonomy" id="424757"/>
    <lineage>
        <taxon>Bacteria</taxon>
        <taxon>Pseudomonadati</taxon>
        <taxon>Pseudomonadota</taxon>
        <taxon>Alphaproteobacteria</taxon>
        <taxon>Hyphomicrobiales</taxon>
        <taxon>Aurantimonadaceae</taxon>
        <taxon>Aureimonas</taxon>
    </lineage>
</organism>